<gene>
    <name evidence="2" type="ORF">KM295_12615</name>
</gene>
<comment type="caution">
    <text evidence="2">The sequence shown here is derived from an EMBL/GenBank/DDBJ whole genome shotgun (WGS) entry which is preliminary data.</text>
</comment>
<feature type="compositionally biased region" description="Basic and acidic residues" evidence="1">
    <location>
        <begin position="46"/>
        <end position="64"/>
    </location>
</feature>
<reference evidence="2" key="1">
    <citation type="journal article" date="2023" name="Front. Microbiol.">
        <title>Genomic-based phylogenetic and metabolic analyses of the genus Natronomonas, and description of Natronomonas aquatica sp. nov.</title>
        <authorList>
            <person name="Garcia-Roldan A."/>
            <person name="Duran-Viseras A."/>
            <person name="de la Haba R.R."/>
            <person name="Corral P."/>
            <person name="Sanchez-Porro C."/>
            <person name="Ventosa A."/>
        </authorList>
    </citation>
    <scope>NUCLEOTIDE SEQUENCE</scope>
    <source>
        <strain evidence="2">F2-12</strain>
    </source>
</reference>
<protein>
    <submittedName>
        <fullName evidence="2">Uncharacterized protein</fullName>
    </submittedName>
</protein>
<dbReference type="AlphaFoldDB" id="A0A9R1D764"/>
<evidence type="ECO:0000256" key="1">
    <source>
        <dbReference type="SAM" id="MobiDB-lite"/>
    </source>
</evidence>
<dbReference type="RefSeq" id="WP_256030339.1">
    <property type="nucleotide sequence ID" value="NZ_JAHLKM010000021.1"/>
</dbReference>
<organism evidence="2 3">
    <name type="scientific">Natronomonas aquatica</name>
    <dbReference type="NCBI Taxonomy" id="2841590"/>
    <lineage>
        <taxon>Archaea</taxon>
        <taxon>Methanobacteriati</taxon>
        <taxon>Methanobacteriota</taxon>
        <taxon>Stenosarchaea group</taxon>
        <taxon>Halobacteria</taxon>
        <taxon>Halobacteriales</taxon>
        <taxon>Natronomonadaceae</taxon>
        <taxon>Natronomonas</taxon>
    </lineage>
</organism>
<proteinExistence type="predicted"/>
<sequence length="70" mass="7924">MDRTLCEKIDTMLTSAQATSDDPDVSFKIRTARQMLVACDEILREHGDAPEHSDLDGETRENLERLGFLD</sequence>
<feature type="region of interest" description="Disordered" evidence="1">
    <location>
        <begin position="46"/>
        <end position="70"/>
    </location>
</feature>
<name>A0A9R1D764_9EURY</name>
<evidence type="ECO:0000313" key="3">
    <source>
        <dbReference type="Proteomes" id="UP001139494"/>
    </source>
</evidence>
<dbReference type="EMBL" id="JAHLKM010000021">
    <property type="protein sequence ID" value="MCQ4334303.1"/>
    <property type="molecule type" value="Genomic_DNA"/>
</dbReference>
<keyword evidence="3" id="KW-1185">Reference proteome</keyword>
<dbReference type="Proteomes" id="UP001139494">
    <property type="component" value="Unassembled WGS sequence"/>
</dbReference>
<evidence type="ECO:0000313" key="2">
    <source>
        <dbReference type="EMBL" id="MCQ4334303.1"/>
    </source>
</evidence>
<accession>A0A9R1D764</accession>